<reference evidence="10" key="1">
    <citation type="submission" date="2020-11" db="EMBL/GenBank/DDBJ databases">
        <authorList>
            <person name="Tran Van P."/>
        </authorList>
    </citation>
    <scope>NUCLEOTIDE SEQUENCE</scope>
</reference>
<comment type="similarity">
    <text evidence="3">Belongs to the milton family.</text>
</comment>
<feature type="coiled-coil region" evidence="6">
    <location>
        <begin position="1545"/>
        <end position="1579"/>
    </location>
</feature>
<name>A0A7R9GAX6_9CRUS</name>
<dbReference type="InterPro" id="IPR011053">
    <property type="entry name" value="Single_hybrid_motif"/>
</dbReference>
<keyword evidence="4 6" id="KW-0175">Coiled coil</keyword>
<dbReference type="EMBL" id="OA882236">
    <property type="protein sequence ID" value="CAD7274046.1"/>
    <property type="molecule type" value="Genomic_DNA"/>
</dbReference>
<feature type="coiled-coil region" evidence="6">
    <location>
        <begin position="238"/>
        <end position="275"/>
    </location>
</feature>
<dbReference type="PANTHER" id="PTHR15751:SF12">
    <property type="entry name" value="TRAFFICKING KINESIN-BINDING PROTEIN MILT"/>
    <property type="match status" value="1"/>
</dbReference>
<evidence type="ECO:0000256" key="3">
    <source>
        <dbReference type="ARBA" id="ARBA00007007"/>
    </source>
</evidence>
<feature type="compositionally biased region" description="Polar residues" evidence="7">
    <location>
        <begin position="1424"/>
        <end position="1433"/>
    </location>
</feature>
<feature type="compositionally biased region" description="Polar residues" evidence="7">
    <location>
        <begin position="623"/>
        <end position="642"/>
    </location>
</feature>
<gene>
    <name evidence="10" type="ORF">NMOB1V02_LOCUS1904</name>
</gene>
<feature type="region of interest" description="Disordered" evidence="7">
    <location>
        <begin position="1414"/>
        <end position="1449"/>
    </location>
</feature>
<dbReference type="GO" id="GO:0048311">
    <property type="term" value="P:mitochondrion distribution"/>
    <property type="evidence" value="ECO:0007669"/>
    <property type="project" value="TreeGrafter"/>
</dbReference>
<dbReference type="SMART" id="SM01423">
    <property type="entry name" value="Milton"/>
    <property type="match status" value="1"/>
</dbReference>
<dbReference type="Pfam" id="PF05769">
    <property type="entry name" value="SIKE"/>
    <property type="match status" value="1"/>
</dbReference>
<evidence type="ECO:0000256" key="5">
    <source>
        <dbReference type="ARBA" id="ARBA00023128"/>
    </source>
</evidence>
<feature type="region of interest" description="Disordered" evidence="7">
    <location>
        <begin position="619"/>
        <end position="644"/>
    </location>
</feature>
<evidence type="ECO:0000256" key="4">
    <source>
        <dbReference type="ARBA" id="ARBA00023054"/>
    </source>
</evidence>
<evidence type="ECO:0000259" key="8">
    <source>
        <dbReference type="SMART" id="SM01423"/>
    </source>
</evidence>
<feature type="region of interest" description="Disordered" evidence="7">
    <location>
        <begin position="911"/>
        <end position="950"/>
    </location>
</feature>
<dbReference type="GO" id="GO:0006605">
    <property type="term" value="P:protein targeting"/>
    <property type="evidence" value="ECO:0007669"/>
    <property type="project" value="TreeGrafter"/>
</dbReference>
<dbReference type="GO" id="GO:0005739">
    <property type="term" value="C:mitochondrion"/>
    <property type="evidence" value="ECO:0007669"/>
    <property type="project" value="UniProtKB-SubCell"/>
</dbReference>
<sequence>MSKDIRGGSAKFGIQDGPGGVPGLLNSNPLVAGAEWRRKKSQDVGTLTDVCCEKNLPEVELVSLLTEQLPNYKLRADYLTTFQGYQHQDWIVPFPALSPDAGSDLSPVVIKETLDYFLLCGNRVSQMTRVYHDIQAVTKLLEEKEKDLELAAQIGQQLLGRNRALEEKIGSLETELSATSETVVELRHQVQIKSNLLELYSMSDVDTDSEIVAIVMAVKGWLMNVVGSGQPAAVKDPEIILQQKVKSLEEENSSLKVEAETLQSQTNTMEEHERQLHDEMFKQLSDAFSQSRCLSEELASKVEENILLQEEITSLLAQLVTSQAKNRSMQTEVDDLTFMLDSAKETQTELTTELADLKDKYSEVLELLHDTQEQVRRFERNSSGGMVNAWEPSAAILPWQTDPFGSTFTHELSAASLAAEIEESLAAEVHEECQQKMSDAIQKVFSTYKAANQSKGSFLSNGESFGGLGQSISQPNALLDNLRLPTFVSPVKTSASTGDTTYLSSGLPKGGIIPSLGCDSAWHSDTDVLSSDEAAVSDDIYAATSCVGVPGYPGSKDLKTALQKLNPAAIYEQRKLHSDSGEDDGFLSDADTGMGQSMCSSRFAGLSFSGSSHRGPNSYPYYQANSRRTPDSLMSTGQSHGHSMTYRPWQMPEKLQLVKPMKGSVMLHNWAQMAVPHMGRVLEKEVGVAHKALLFQAPVTRQTSSETVVTFSSASNEPGVGLGSLFDAPPAAAAAVAFSPVKRTSESKTKTAFPEFMDFGGFPGRSFEPTHGTYKYIYSHIMHPDENTQVTPSLQSAHMTVIDIGTPLMTPGGSRSHSRRPSTCTFSTNLGIARVLKERGFENEPSRPGSLCCTPPRPASPSLLSTPCNSPTHHSPEREGTKSGSGLQEDLWEGLVSLSRKGAALFRRTLGGDSKDSVSESRDLRRRDSTRRSKRADKTRQRTRSKIDPADILSARQATQAKSRNELNAGQLSEIASRGTLMTMHMLPSIGGHFLFPRKEMISPMAQLASITRDAMAPSLQKMALGSSPTSVKSRIAEADEEDPETEVKKSEVKKFFGIPRKPSSAFGIPVQPKPGALADRLHGTNVRPDLGKVGTGKRRPMPAPSSPNHKEEEMGALSFLTFGRKGTNRAMENKEISIIDSVDLSTSLLGPVDKFYKRLYDPKNDLCFMFHSNRVCVITLSRHHPLVVERSPISKIDFRINHRTDRSLNKVSGKGKKGAQILEENSRLCTIHTETKAVELRAGIKGKLIEVNENLVKNPDLIVTHPEAEGFIAIAMPVHLGSDLTDKGRLLDWLESDTQREINSSSSAVLVVLECRKQAGVDIMEQAVDGYAVKQEHASSVCAVEPEQAVASAVKQEAINVQTKLEKQVVKTEFLQSSNSATSYDPSVQLLVAHATQPHDDGEDLLDLLNRVEPDEGEDSDSGIGNFSGRQSGKSKKRPSNARAPYKWQNPRLKNFRIPKKSPQVDVTCELREESVHSDGKFRPLFGSGKNVGRASYKHLKPFELPEAEAVYSITDAMRTYHEDIEELNEEAHQRPRVQLVAGIQQENRHIRELQRENRELRQSLEEHQNALDAIMSKYREQVLKLLQVNKAYKPTNTAVHDHSKVMVEKYHDKMREMLLVMKQAMKVDDESFPKQQELIARLLTENKTLRELLNISERSGTLPPGSKKRALWREMQTQTDAGDVNLIPAKEAEPCPACGHGAPHSLMNESPCVSPHSALDVSFASSDTGSVDTVLLSPGRAEALLDSSSSPDTPDEKLTSTVAADILM</sequence>
<dbReference type="Gene3D" id="2.40.50.100">
    <property type="match status" value="1"/>
</dbReference>
<dbReference type="InterPro" id="IPR051946">
    <property type="entry name" value="Intracell_Traff-Reg"/>
</dbReference>
<feature type="region of interest" description="Disordered" evidence="7">
    <location>
        <begin position="1077"/>
        <end position="1112"/>
    </location>
</feature>
<protein>
    <submittedName>
        <fullName evidence="10">Uncharacterized protein</fullName>
    </submittedName>
</protein>
<dbReference type="Pfam" id="PF04849">
    <property type="entry name" value="HAP1_N"/>
    <property type="match status" value="1"/>
</dbReference>
<dbReference type="OrthoDB" id="10067624at2759"/>
<dbReference type="InterPro" id="IPR022154">
    <property type="entry name" value="TRAK1/2_C"/>
</dbReference>
<evidence type="ECO:0000259" key="9">
    <source>
        <dbReference type="SMART" id="SM01424"/>
    </source>
</evidence>
<dbReference type="SUPFAM" id="SSF51230">
    <property type="entry name" value="Single hybrid motif"/>
    <property type="match status" value="1"/>
</dbReference>
<keyword evidence="5" id="KW-0496">Mitochondrion</keyword>
<feature type="coiled-coil region" evidence="6">
    <location>
        <begin position="340"/>
        <end position="381"/>
    </location>
</feature>
<accession>A0A7R9GAX6</accession>
<evidence type="ECO:0000256" key="2">
    <source>
        <dbReference type="ARBA" id="ARBA00005537"/>
    </source>
</evidence>
<keyword evidence="11" id="KW-1185">Reference proteome</keyword>
<comment type="similarity">
    <text evidence="2">Belongs to the SIKE family.</text>
</comment>
<dbReference type="Pfam" id="PF12448">
    <property type="entry name" value="Milton"/>
    <property type="match status" value="1"/>
</dbReference>
<feature type="compositionally biased region" description="Polar residues" evidence="7">
    <location>
        <begin position="862"/>
        <end position="873"/>
    </location>
</feature>
<dbReference type="InterPro" id="IPR006933">
    <property type="entry name" value="HAP1_N"/>
</dbReference>
<evidence type="ECO:0000256" key="6">
    <source>
        <dbReference type="SAM" id="Coils"/>
    </source>
</evidence>
<evidence type="ECO:0000256" key="7">
    <source>
        <dbReference type="SAM" id="MobiDB-lite"/>
    </source>
</evidence>
<dbReference type="SMART" id="SM01424">
    <property type="entry name" value="HAP1_N"/>
    <property type="match status" value="1"/>
</dbReference>
<feature type="compositionally biased region" description="Basic and acidic residues" evidence="7">
    <location>
        <begin position="913"/>
        <end position="949"/>
    </location>
</feature>
<proteinExistence type="inferred from homology"/>
<dbReference type="PANTHER" id="PTHR15751">
    <property type="entry name" value="TRAFFICKING KINESIN-BINDING PROTEIN"/>
    <property type="match status" value="1"/>
</dbReference>
<feature type="region of interest" description="Disordered" evidence="7">
    <location>
        <begin position="841"/>
        <end position="886"/>
    </location>
</feature>
<evidence type="ECO:0000313" key="11">
    <source>
        <dbReference type="Proteomes" id="UP000678499"/>
    </source>
</evidence>
<evidence type="ECO:0000313" key="10">
    <source>
        <dbReference type="EMBL" id="CAD7274046.1"/>
    </source>
</evidence>
<dbReference type="GO" id="GO:0031410">
    <property type="term" value="C:cytoplasmic vesicle"/>
    <property type="evidence" value="ECO:0007669"/>
    <property type="project" value="TreeGrafter"/>
</dbReference>
<dbReference type="GO" id="GO:0017022">
    <property type="term" value="F:myosin binding"/>
    <property type="evidence" value="ECO:0007669"/>
    <property type="project" value="TreeGrafter"/>
</dbReference>
<evidence type="ECO:0000256" key="1">
    <source>
        <dbReference type="ARBA" id="ARBA00004173"/>
    </source>
</evidence>
<dbReference type="GO" id="GO:0047496">
    <property type="term" value="P:vesicle transport along microtubule"/>
    <property type="evidence" value="ECO:0007669"/>
    <property type="project" value="TreeGrafter"/>
</dbReference>
<feature type="domain" description="HAP1 N-terminal" evidence="9">
    <location>
        <begin position="66"/>
        <end position="382"/>
    </location>
</feature>
<dbReference type="InterPro" id="IPR008555">
    <property type="entry name" value="SIKE"/>
</dbReference>
<comment type="subcellular location">
    <subcellularLocation>
        <location evidence="1">Mitochondrion</location>
    </subcellularLocation>
</comment>
<organism evidence="10">
    <name type="scientific">Notodromas monacha</name>
    <dbReference type="NCBI Taxonomy" id="399045"/>
    <lineage>
        <taxon>Eukaryota</taxon>
        <taxon>Metazoa</taxon>
        <taxon>Ecdysozoa</taxon>
        <taxon>Arthropoda</taxon>
        <taxon>Crustacea</taxon>
        <taxon>Oligostraca</taxon>
        <taxon>Ostracoda</taxon>
        <taxon>Podocopa</taxon>
        <taxon>Podocopida</taxon>
        <taxon>Cypridocopina</taxon>
        <taxon>Cypridoidea</taxon>
        <taxon>Cyprididae</taxon>
        <taxon>Notodromas</taxon>
    </lineage>
</organism>
<feature type="domain" description="Trafficking kinesin-binding protein C-terminal" evidence="8">
    <location>
        <begin position="461"/>
        <end position="664"/>
    </location>
</feature>
<dbReference type="Proteomes" id="UP000678499">
    <property type="component" value="Unassembled WGS sequence"/>
</dbReference>
<dbReference type="EMBL" id="CAJPEX010000199">
    <property type="protein sequence ID" value="CAG0914198.1"/>
    <property type="molecule type" value="Genomic_DNA"/>
</dbReference>